<dbReference type="GO" id="GO:0000045">
    <property type="term" value="P:autophagosome assembly"/>
    <property type="evidence" value="ECO:0007669"/>
    <property type="project" value="TreeGrafter"/>
</dbReference>
<dbReference type="AlphaFoldDB" id="A0A086TCZ1"/>
<evidence type="ECO:0000256" key="2">
    <source>
        <dbReference type="ARBA" id="ARBA00021099"/>
    </source>
</evidence>
<evidence type="ECO:0000313" key="9">
    <source>
        <dbReference type="Proteomes" id="UP000029964"/>
    </source>
</evidence>
<keyword evidence="4" id="KW-0833">Ubl conjugation pathway</keyword>
<dbReference type="HOGENOM" id="CLU_072332_0_2_1"/>
<evidence type="ECO:0000256" key="7">
    <source>
        <dbReference type="ARBA" id="ARBA00029833"/>
    </source>
</evidence>
<keyword evidence="3" id="KW-0808">Transferase</keyword>
<dbReference type="OrthoDB" id="4089664at2759"/>
<dbReference type="GO" id="GO:0032446">
    <property type="term" value="P:protein modification by small protein conjugation"/>
    <property type="evidence" value="ECO:0007669"/>
    <property type="project" value="TreeGrafter"/>
</dbReference>
<comment type="caution">
    <text evidence="8">The sequence shown here is derived from an EMBL/GenBank/DDBJ whole genome shotgun (WGS) entry which is preliminary data.</text>
</comment>
<dbReference type="STRING" id="857340.A0A086TCZ1"/>
<evidence type="ECO:0000256" key="5">
    <source>
        <dbReference type="ARBA" id="ARBA00022927"/>
    </source>
</evidence>
<keyword evidence="5" id="KW-0813">Transport</keyword>
<evidence type="ECO:0000313" key="8">
    <source>
        <dbReference type="EMBL" id="KFH47223.1"/>
    </source>
</evidence>
<dbReference type="PANTHER" id="PTHR14957">
    <property type="entry name" value="UBIQUITIN-LIKE-CONJUGATING ENZYME ATG10"/>
    <property type="match status" value="1"/>
</dbReference>
<gene>
    <name evidence="8" type="ORF">ACRE_018680</name>
</gene>
<name>A0A086TCZ1_HAPC1</name>
<accession>A0A086TCZ1</accession>
<dbReference type="Gene3D" id="3.30.1460.50">
    <property type="match status" value="1"/>
</dbReference>
<protein>
    <recommendedName>
        <fullName evidence="2">Ubiquitin-like-conjugating enzyme ATG10</fullName>
    </recommendedName>
    <alternativeName>
        <fullName evidence="7">Autophagy-related protein 10</fullName>
    </alternativeName>
</protein>
<dbReference type="GO" id="GO:0015031">
    <property type="term" value="P:protein transport"/>
    <property type="evidence" value="ECO:0007669"/>
    <property type="project" value="UniProtKB-KW"/>
</dbReference>
<evidence type="ECO:0000256" key="3">
    <source>
        <dbReference type="ARBA" id="ARBA00022679"/>
    </source>
</evidence>
<keyword evidence="9" id="KW-1185">Reference proteome</keyword>
<dbReference type="Proteomes" id="UP000029964">
    <property type="component" value="Unassembled WGS sequence"/>
</dbReference>
<dbReference type="GO" id="GO:0005829">
    <property type="term" value="C:cytosol"/>
    <property type="evidence" value="ECO:0007669"/>
    <property type="project" value="TreeGrafter"/>
</dbReference>
<dbReference type="EMBL" id="JPKY01000011">
    <property type="protein sequence ID" value="KFH47223.1"/>
    <property type="molecule type" value="Genomic_DNA"/>
</dbReference>
<sequence length="236" mass="26582">MTTDIANFPSLTGEEFEEACHHLDSRYRRAALGPLRQQWKLRLQTALDATLSFQDMPRTIVEITRPLQHQEDEDLGLRLGDLAISGEPQDALVEGDQEMMDNEESDKAVLARPVIRSDTAFVTYDIVLHPTYRMPCLYFRLWSLPSGESPFDIDTVFRRLVPDAYKAGLHSYGGIGGISVDNHPIYGEPCFFVHPCLTGENMAAFQCSREDYLTIWIGLTGACVGLSIPKEMMIPR</sequence>
<dbReference type="GO" id="GO:0061651">
    <property type="term" value="F:Atg12 conjugating enzyme activity"/>
    <property type="evidence" value="ECO:0007669"/>
    <property type="project" value="TreeGrafter"/>
</dbReference>
<dbReference type="PANTHER" id="PTHR14957:SF1">
    <property type="entry name" value="UBIQUITIN-LIKE-CONJUGATING ENZYME ATG10"/>
    <property type="match status" value="1"/>
</dbReference>
<reference evidence="9" key="1">
    <citation type="journal article" date="2014" name="Genome Announc.">
        <title>Genome sequence and annotation of Acremonium chrysogenum, producer of the beta-lactam antibiotic cephalosporin C.</title>
        <authorList>
            <person name="Terfehr D."/>
            <person name="Dahlmann T.A."/>
            <person name="Specht T."/>
            <person name="Zadra I."/>
            <person name="Kuernsteiner H."/>
            <person name="Kueck U."/>
        </authorList>
    </citation>
    <scope>NUCLEOTIDE SEQUENCE [LARGE SCALE GENOMIC DNA]</scope>
    <source>
        <strain evidence="9">ATCC 11550 / CBS 779.69 / DSM 880 / IAM 14645 / JCM 23072 / IMI 49137</strain>
    </source>
</reference>
<evidence type="ECO:0000256" key="6">
    <source>
        <dbReference type="ARBA" id="ARBA00023006"/>
    </source>
</evidence>
<keyword evidence="6" id="KW-0072">Autophagy</keyword>
<keyword evidence="5" id="KW-0653">Protein transport</keyword>
<dbReference type="InterPro" id="IPR007135">
    <property type="entry name" value="Atg3/Atg10"/>
</dbReference>
<dbReference type="Pfam" id="PF03987">
    <property type="entry name" value="Autophagy_act_C"/>
    <property type="match status" value="1"/>
</dbReference>
<evidence type="ECO:0000256" key="1">
    <source>
        <dbReference type="ARBA" id="ARBA00005696"/>
    </source>
</evidence>
<comment type="similarity">
    <text evidence="1">Belongs to the ATG10 family.</text>
</comment>
<proteinExistence type="inferred from homology"/>
<organism evidence="8 9">
    <name type="scientific">Hapsidospora chrysogenum (strain ATCC 11550 / CBS 779.69 / DSM 880 / IAM 14645 / JCM 23072 / IMI 49137)</name>
    <name type="common">Acremonium chrysogenum</name>
    <dbReference type="NCBI Taxonomy" id="857340"/>
    <lineage>
        <taxon>Eukaryota</taxon>
        <taxon>Fungi</taxon>
        <taxon>Dikarya</taxon>
        <taxon>Ascomycota</taxon>
        <taxon>Pezizomycotina</taxon>
        <taxon>Sordariomycetes</taxon>
        <taxon>Hypocreomycetidae</taxon>
        <taxon>Hypocreales</taxon>
        <taxon>Bionectriaceae</taxon>
        <taxon>Hapsidospora</taxon>
    </lineage>
</organism>
<evidence type="ECO:0000256" key="4">
    <source>
        <dbReference type="ARBA" id="ARBA00022786"/>
    </source>
</evidence>
<dbReference type="GO" id="GO:0000422">
    <property type="term" value="P:autophagy of mitochondrion"/>
    <property type="evidence" value="ECO:0007669"/>
    <property type="project" value="TreeGrafter"/>
</dbReference>